<feature type="domain" description="Protein kinase" evidence="5">
    <location>
        <begin position="156"/>
        <end position="439"/>
    </location>
</feature>
<feature type="compositionally biased region" description="Low complexity" evidence="4">
    <location>
        <begin position="81"/>
        <end position="91"/>
    </location>
</feature>
<dbReference type="Pfam" id="PF07714">
    <property type="entry name" value="PK_Tyr_Ser-Thr"/>
    <property type="match status" value="1"/>
</dbReference>
<dbReference type="Proteomes" id="UP000322667">
    <property type="component" value="Chromosome A13"/>
</dbReference>
<keyword evidence="2" id="KW-0547">Nucleotide-binding</keyword>
<evidence type="ECO:0000256" key="2">
    <source>
        <dbReference type="ARBA" id="ARBA00022741"/>
    </source>
</evidence>
<dbReference type="GO" id="GO:0004674">
    <property type="term" value="F:protein serine/threonine kinase activity"/>
    <property type="evidence" value="ECO:0007669"/>
    <property type="project" value="UniProtKB-KW"/>
</dbReference>
<keyword evidence="1" id="KW-0808">Transferase</keyword>
<organism evidence="6 7">
    <name type="scientific">Gossypium tomentosum</name>
    <name type="common">Hawaiian cotton</name>
    <name type="synonym">Gossypium sandvicense</name>
    <dbReference type="NCBI Taxonomy" id="34277"/>
    <lineage>
        <taxon>Eukaryota</taxon>
        <taxon>Viridiplantae</taxon>
        <taxon>Streptophyta</taxon>
        <taxon>Embryophyta</taxon>
        <taxon>Tracheophyta</taxon>
        <taxon>Spermatophyta</taxon>
        <taxon>Magnoliopsida</taxon>
        <taxon>eudicotyledons</taxon>
        <taxon>Gunneridae</taxon>
        <taxon>Pentapetalae</taxon>
        <taxon>rosids</taxon>
        <taxon>malvids</taxon>
        <taxon>Malvales</taxon>
        <taxon>Malvaceae</taxon>
        <taxon>Malvoideae</taxon>
        <taxon>Gossypium</taxon>
    </lineage>
</organism>
<dbReference type="InterPro" id="IPR000719">
    <property type="entry name" value="Prot_kinase_dom"/>
</dbReference>
<dbReference type="SUPFAM" id="SSF56112">
    <property type="entry name" value="Protein kinase-like (PK-like)"/>
    <property type="match status" value="1"/>
</dbReference>
<keyword evidence="3" id="KW-0067">ATP-binding</keyword>
<feature type="compositionally biased region" description="Basic residues" evidence="4">
    <location>
        <begin position="93"/>
        <end position="104"/>
    </location>
</feature>
<feature type="compositionally biased region" description="Low complexity" evidence="4">
    <location>
        <begin position="28"/>
        <end position="43"/>
    </location>
</feature>
<feature type="region of interest" description="Disordered" evidence="4">
    <location>
        <begin position="76"/>
        <end position="126"/>
    </location>
</feature>
<evidence type="ECO:0000313" key="7">
    <source>
        <dbReference type="Proteomes" id="UP000322667"/>
    </source>
</evidence>
<dbReference type="AlphaFoldDB" id="A0A5D2MHT2"/>
<dbReference type="InterPro" id="IPR001245">
    <property type="entry name" value="Ser-Thr/Tyr_kinase_cat_dom"/>
</dbReference>
<keyword evidence="1" id="KW-0723">Serine/threonine-protein kinase</keyword>
<keyword evidence="7" id="KW-1185">Reference proteome</keyword>
<gene>
    <name evidence="6" type="ORF">ES332_A13G084400v1</name>
</gene>
<keyword evidence="1" id="KW-0418">Kinase</keyword>
<dbReference type="GO" id="GO:0005524">
    <property type="term" value="F:ATP binding"/>
    <property type="evidence" value="ECO:0007669"/>
    <property type="project" value="UniProtKB-KW"/>
</dbReference>
<name>A0A5D2MHT2_GOSTO</name>
<feature type="region of interest" description="Disordered" evidence="4">
    <location>
        <begin position="1"/>
        <end position="57"/>
    </location>
</feature>
<dbReference type="PANTHER" id="PTHR47989:SF47">
    <property type="entry name" value="SERINE_THREONINE-PROTEIN KINASE PBL28-RELATED"/>
    <property type="match status" value="1"/>
</dbReference>
<dbReference type="Gene3D" id="3.30.200.20">
    <property type="entry name" value="Phosphorylase Kinase, domain 1"/>
    <property type="match status" value="1"/>
</dbReference>
<dbReference type="Gene3D" id="1.10.510.10">
    <property type="entry name" value="Transferase(Phosphotransferase) domain 1"/>
    <property type="match status" value="1"/>
</dbReference>
<protein>
    <recommendedName>
        <fullName evidence="5">Protein kinase domain-containing protein</fullName>
    </recommendedName>
</protein>
<evidence type="ECO:0000313" key="6">
    <source>
        <dbReference type="EMBL" id="TYH90953.1"/>
    </source>
</evidence>
<evidence type="ECO:0000256" key="4">
    <source>
        <dbReference type="SAM" id="MobiDB-lite"/>
    </source>
</evidence>
<dbReference type="PANTHER" id="PTHR47989">
    <property type="entry name" value="OS01G0750732 PROTEIN"/>
    <property type="match status" value="1"/>
</dbReference>
<dbReference type="PROSITE" id="PS50011">
    <property type="entry name" value="PROTEIN_KINASE_DOM"/>
    <property type="match status" value="1"/>
</dbReference>
<reference evidence="6 7" key="1">
    <citation type="submission" date="2019-07" db="EMBL/GenBank/DDBJ databases">
        <title>WGS assembly of Gossypium tomentosum.</title>
        <authorList>
            <person name="Chen Z.J."/>
            <person name="Sreedasyam A."/>
            <person name="Ando A."/>
            <person name="Song Q."/>
            <person name="De L."/>
            <person name="Hulse-Kemp A."/>
            <person name="Ding M."/>
            <person name="Ye W."/>
            <person name="Kirkbride R."/>
            <person name="Jenkins J."/>
            <person name="Plott C."/>
            <person name="Lovell J."/>
            <person name="Lin Y.-M."/>
            <person name="Vaughn R."/>
            <person name="Liu B."/>
            <person name="Li W."/>
            <person name="Simpson S."/>
            <person name="Scheffler B."/>
            <person name="Saski C."/>
            <person name="Grover C."/>
            <person name="Hu G."/>
            <person name="Conover J."/>
            <person name="Carlson J."/>
            <person name="Shu S."/>
            <person name="Boston L."/>
            <person name="Williams M."/>
            <person name="Peterson D."/>
            <person name="Mcgee K."/>
            <person name="Jones D."/>
            <person name="Wendel J."/>
            <person name="Stelly D."/>
            <person name="Grimwood J."/>
            <person name="Schmutz J."/>
        </authorList>
    </citation>
    <scope>NUCLEOTIDE SEQUENCE [LARGE SCALE GENOMIC DNA]</scope>
    <source>
        <strain evidence="6">7179.01</strain>
    </source>
</reference>
<sequence>MGNCLTKKSRDANQQPLEPARHPTGVDAVRSSRSRAISISAAVQQKTSFHPSKSSKSMNNPIVLFFIHDPANPGKDEKYGASASASASASATRQHRSSRHVSSHSRRDNGKKNKKHGSPTTPRDWPVSKVKKVGWVPARNIHGFCYSVLRAATRKFSKENIIGEGGFGRMYIGYINPDSMRAAKPDTGKAIAIKVLGRRGIQSDEQWQNELRFLNKSNHPNVVKLMGYCCERHHRIVVYEYMCNGSLDAHLLRENNTELNWNRRIKIAIGVARAIAYLHNCTRPVIHRDLKSSYVLLDADFNPKLSYFGLARHGPLEDQSHVSTRILGTRGYFAPEYFTTGHLTVKADVYSFGVVLLQIFSACVAIRRCTDGTKSDLAIWAKPHLSNHLELHNIIDKKIARNINIEEAHKFASIVCQCLRSDPKDRPTMGEVLASLEQLQQDMVLSNLNTLVPFKYHRRCTHTLKS</sequence>
<dbReference type="EMBL" id="CM017622">
    <property type="protein sequence ID" value="TYH90953.1"/>
    <property type="molecule type" value="Genomic_DNA"/>
</dbReference>
<accession>A0A5D2MHT2</accession>
<proteinExistence type="predicted"/>
<evidence type="ECO:0000256" key="1">
    <source>
        <dbReference type="ARBA" id="ARBA00022527"/>
    </source>
</evidence>
<dbReference type="InterPro" id="IPR011009">
    <property type="entry name" value="Kinase-like_dom_sf"/>
</dbReference>
<dbReference type="FunFam" id="1.10.510.10:FF:000095">
    <property type="entry name" value="protein STRUBBELIG-RECEPTOR FAMILY 8"/>
    <property type="match status" value="1"/>
</dbReference>
<feature type="compositionally biased region" description="Polar residues" evidence="4">
    <location>
        <begin position="44"/>
        <end position="57"/>
    </location>
</feature>
<evidence type="ECO:0000256" key="3">
    <source>
        <dbReference type="ARBA" id="ARBA00022840"/>
    </source>
</evidence>
<evidence type="ECO:0000259" key="5">
    <source>
        <dbReference type="PROSITE" id="PS50011"/>
    </source>
</evidence>